<gene>
    <name evidence="9" type="ORF">KS407_01270</name>
</gene>
<evidence type="ECO:0000313" key="10">
    <source>
        <dbReference type="Proteomes" id="UP000790580"/>
    </source>
</evidence>
<keyword evidence="4 8" id="KW-0378">Hydrolase</keyword>
<dbReference type="Proteomes" id="UP000790580">
    <property type="component" value="Unassembled WGS sequence"/>
</dbReference>
<keyword evidence="10" id="KW-1185">Reference proteome</keyword>
<sequence length="223" mass="25797">MCGRFTLYADPDFLEGYFDLENGEDLYWEPRYNIAPGQNIFTVVQGKDRLRGGLMKWGLIPPWAKDTSIGYRMINARSETAHEKPSFRKSLNRKHCLIVANGFYEWKKVDGKKQPFYIHYTNGEPVVMAGIWERWKPILGDEVISCSILTTEANEFMSTLHHRMPVLLSQDKWKSWLNPTGNSPEDLRKKYFRPITSEALDAYEVSTIVNNARNESPICIEAI</sequence>
<evidence type="ECO:0000256" key="2">
    <source>
        <dbReference type="ARBA" id="ARBA00022670"/>
    </source>
</evidence>
<dbReference type="EC" id="3.4.-.-" evidence="8"/>
<organism evidence="9 10">
    <name type="scientific">Evansella alkalicola</name>
    <dbReference type="NCBI Taxonomy" id="745819"/>
    <lineage>
        <taxon>Bacteria</taxon>
        <taxon>Bacillati</taxon>
        <taxon>Bacillota</taxon>
        <taxon>Bacilli</taxon>
        <taxon>Bacillales</taxon>
        <taxon>Bacillaceae</taxon>
        <taxon>Evansella</taxon>
    </lineage>
</organism>
<dbReference type="SUPFAM" id="SSF143081">
    <property type="entry name" value="BB1717-like"/>
    <property type="match status" value="1"/>
</dbReference>
<proteinExistence type="inferred from homology"/>
<evidence type="ECO:0000256" key="5">
    <source>
        <dbReference type="ARBA" id="ARBA00023124"/>
    </source>
</evidence>
<dbReference type="PANTHER" id="PTHR13604:SF0">
    <property type="entry name" value="ABASIC SITE PROCESSING PROTEIN HMCES"/>
    <property type="match status" value="1"/>
</dbReference>
<evidence type="ECO:0000256" key="8">
    <source>
        <dbReference type="RuleBase" id="RU364100"/>
    </source>
</evidence>
<dbReference type="EMBL" id="JAHQCR010000010">
    <property type="protein sequence ID" value="MBU9720070.1"/>
    <property type="molecule type" value="Genomic_DNA"/>
</dbReference>
<dbReference type="Gene3D" id="3.90.1680.10">
    <property type="entry name" value="SOS response associated peptidase-like"/>
    <property type="match status" value="1"/>
</dbReference>
<evidence type="ECO:0000313" key="9">
    <source>
        <dbReference type="EMBL" id="MBU9720070.1"/>
    </source>
</evidence>
<accession>A0ABS6JNQ9</accession>
<name>A0ABS6JNQ9_9BACI</name>
<protein>
    <recommendedName>
        <fullName evidence="8">Abasic site processing protein</fullName>
        <ecNumber evidence="8">3.4.-.-</ecNumber>
    </recommendedName>
</protein>
<keyword evidence="3" id="KW-0227">DNA damage</keyword>
<comment type="similarity">
    <text evidence="1 8">Belongs to the SOS response-associated peptidase family.</text>
</comment>
<keyword evidence="2 8" id="KW-0645">Protease</keyword>
<dbReference type="InterPro" id="IPR003738">
    <property type="entry name" value="SRAP"/>
</dbReference>
<comment type="caution">
    <text evidence="9">The sequence shown here is derived from an EMBL/GenBank/DDBJ whole genome shotgun (WGS) entry which is preliminary data.</text>
</comment>
<dbReference type="PANTHER" id="PTHR13604">
    <property type="entry name" value="DC12-RELATED"/>
    <property type="match status" value="1"/>
</dbReference>
<reference evidence="9 10" key="1">
    <citation type="submission" date="2021-06" db="EMBL/GenBank/DDBJ databases">
        <title>Bacillus sp. RD4P76, an endophyte from a halophyte.</title>
        <authorList>
            <person name="Sun J.-Q."/>
        </authorList>
    </citation>
    <scope>NUCLEOTIDE SEQUENCE [LARGE SCALE GENOMIC DNA]</scope>
    <source>
        <strain evidence="9 10">JCM 17098</strain>
    </source>
</reference>
<dbReference type="InterPro" id="IPR036590">
    <property type="entry name" value="SRAP-like"/>
</dbReference>
<dbReference type="Pfam" id="PF02586">
    <property type="entry name" value="SRAP"/>
    <property type="match status" value="1"/>
</dbReference>
<keyword evidence="7" id="KW-0456">Lyase</keyword>
<evidence type="ECO:0000256" key="1">
    <source>
        <dbReference type="ARBA" id="ARBA00008136"/>
    </source>
</evidence>
<keyword evidence="5" id="KW-0190">Covalent protein-DNA linkage</keyword>
<evidence type="ECO:0000256" key="6">
    <source>
        <dbReference type="ARBA" id="ARBA00023125"/>
    </source>
</evidence>
<evidence type="ECO:0000256" key="3">
    <source>
        <dbReference type="ARBA" id="ARBA00022763"/>
    </source>
</evidence>
<dbReference type="RefSeq" id="WP_088075224.1">
    <property type="nucleotide sequence ID" value="NZ_JAHQCR010000010.1"/>
</dbReference>
<evidence type="ECO:0000256" key="4">
    <source>
        <dbReference type="ARBA" id="ARBA00022801"/>
    </source>
</evidence>
<keyword evidence="6" id="KW-0238">DNA-binding</keyword>
<evidence type="ECO:0000256" key="7">
    <source>
        <dbReference type="ARBA" id="ARBA00023239"/>
    </source>
</evidence>